<feature type="transmembrane region" description="Helical" evidence="1">
    <location>
        <begin position="149"/>
        <end position="172"/>
    </location>
</feature>
<comment type="caution">
    <text evidence="3">The sequence shown here is derived from an EMBL/GenBank/DDBJ whole genome shotgun (WGS) entry which is preliminary data.</text>
</comment>
<evidence type="ECO:0000313" key="3">
    <source>
        <dbReference type="EMBL" id="KKN61827.1"/>
    </source>
</evidence>
<sequence>MLCLIPMAWISFRFLNLTGGLTGGLIENIDDALTFITGSLGNFGTLIEILAGALIGLTQIFLFPIHWVIFYRPEDVGLIIAVTAPWILCCVITCGIFARSPKQGVYTSLAIGIGYAIILTVIYIVISLTPPFGSAILDGLLLGLADLPFLVAVLTAVLEGCSVGAVFGGFIGSLKYKPGGKKEVYMKKSGKEESSELLDVNQAIEKSGIIEKTSCVNCGAKLTTDDLFCTNCGSTRP</sequence>
<proteinExistence type="predicted"/>
<reference evidence="3" key="1">
    <citation type="journal article" date="2015" name="Nature">
        <title>Complex archaea that bridge the gap between prokaryotes and eukaryotes.</title>
        <authorList>
            <person name="Spang A."/>
            <person name="Saw J.H."/>
            <person name="Jorgensen S.L."/>
            <person name="Zaremba-Niedzwiedzka K."/>
            <person name="Martijn J."/>
            <person name="Lind A.E."/>
            <person name="van Eijk R."/>
            <person name="Schleper C."/>
            <person name="Guy L."/>
            <person name="Ettema T.J."/>
        </authorList>
    </citation>
    <scope>NUCLEOTIDE SEQUENCE</scope>
</reference>
<evidence type="ECO:0000256" key="1">
    <source>
        <dbReference type="SAM" id="Phobius"/>
    </source>
</evidence>
<protein>
    <recommendedName>
        <fullName evidence="2">Putative zinc-ribbon domain-containing protein</fullName>
    </recommendedName>
</protein>
<dbReference type="EMBL" id="LAZR01000644">
    <property type="protein sequence ID" value="KKN61827.1"/>
    <property type="molecule type" value="Genomic_DNA"/>
</dbReference>
<feature type="transmembrane region" description="Helical" evidence="1">
    <location>
        <begin position="76"/>
        <end position="98"/>
    </location>
</feature>
<feature type="transmembrane region" description="Helical" evidence="1">
    <location>
        <begin position="49"/>
        <end position="70"/>
    </location>
</feature>
<evidence type="ECO:0000259" key="2">
    <source>
        <dbReference type="Pfam" id="PF13248"/>
    </source>
</evidence>
<keyword evidence="1" id="KW-0812">Transmembrane</keyword>
<dbReference type="AlphaFoldDB" id="A0A0F9SHT1"/>
<dbReference type="Pfam" id="PF13248">
    <property type="entry name" value="Zn_ribbon_3"/>
    <property type="match status" value="1"/>
</dbReference>
<feature type="domain" description="Putative zinc-ribbon" evidence="2">
    <location>
        <begin position="211"/>
        <end position="234"/>
    </location>
</feature>
<keyword evidence="1" id="KW-1133">Transmembrane helix</keyword>
<accession>A0A0F9SHT1</accession>
<name>A0A0F9SHT1_9ZZZZ</name>
<organism evidence="3">
    <name type="scientific">marine sediment metagenome</name>
    <dbReference type="NCBI Taxonomy" id="412755"/>
    <lineage>
        <taxon>unclassified sequences</taxon>
        <taxon>metagenomes</taxon>
        <taxon>ecological metagenomes</taxon>
    </lineage>
</organism>
<gene>
    <name evidence="3" type="ORF">LCGC14_0518030</name>
</gene>
<feature type="transmembrane region" description="Helical" evidence="1">
    <location>
        <begin position="105"/>
        <end position="129"/>
    </location>
</feature>
<keyword evidence="1" id="KW-0472">Membrane</keyword>
<dbReference type="InterPro" id="IPR059113">
    <property type="entry name" value="Znf_ribbon"/>
</dbReference>